<comment type="caution">
    <text evidence="2">The sequence shown here is derived from an EMBL/GenBank/DDBJ whole genome shotgun (WGS) entry which is preliminary data.</text>
</comment>
<evidence type="ECO:0000256" key="1">
    <source>
        <dbReference type="SAM" id="MobiDB-lite"/>
    </source>
</evidence>
<evidence type="ECO:0000313" key="2">
    <source>
        <dbReference type="EMBL" id="KAK7405240.1"/>
    </source>
</evidence>
<feature type="region of interest" description="Disordered" evidence="1">
    <location>
        <begin position="1"/>
        <end position="120"/>
    </location>
</feature>
<dbReference type="EMBL" id="JAYMYS010000002">
    <property type="protein sequence ID" value="KAK7405240.1"/>
    <property type="molecule type" value="Genomic_DNA"/>
</dbReference>
<gene>
    <name evidence="2" type="ORF">VNO78_06439</name>
</gene>
<organism evidence="2 3">
    <name type="scientific">Psophocarpus tetragonolobus</name>
    <name type="common">Winged bean</name>
    <name type="synonym">Dolichos tetragonolobus</name>
    <dbReference type="NCBI Taxonomy" id="3891"/>
    <lineage>
        <taxon>Eukaryota</taxon>
        <taxon>Viridiplantae</taxon>
        <taxon>Streptophyta</taxon>
        <taxon>Embryophyta</taxon>
        <taxon>Tracheophyta</taxon>
        <taxon>Spermatophyta</taxon>
        <taxon>Magnoliopsida</taxon>
        <taxon>eudicotyledons</taxon>
        <taxon>Gunneridae</taxon>
        <taxon>Pentapetalae</taxon>
        <taxon>rosids</taxon>
        <taxon>fabids</taxon>
        <taxon>Fabales</taxon>
        <taxon>Fabaceae</taxon>
        <taxon>Papilionoideae</taxon>
        <taxon>50 kb inversion clade</taxon>
        <taxon>NPAAA clade</taxon>
        <taxon>indigoferoid/millettioid clade</taxon>
        <taxon>Phaseoleae</taxon>
        <taxon>Psophocarpus</taxon>
    </lineage>
</organism>
<dbReference type="AlphaFoldDB" id="A0AAN9ST80"/>
<name>A0AAN9ST80_PSOTE</name>
<accession>A0AAN9ST80</accession>
<feature type="compositionally biased region" description="Low complexity" evidence="1">
    <location>
        <begin position="1"/>
        <end position="51"/>
    </location>
</feature>
<evidence type="ECO:0000313" key="3">
    <source>
        <dbReference type="Proteomes" id="UP001386955"/>
    </source>
</evidence>
<proteinExistence type="predicted"/>
<feature type="compositionally biased region" description="Polar residues" evidence="1">
    <location>
        <begin position="52"/>
        <end position="61"/>
    </location>
</feature>
<sequence>MATRTLLKLKQNLNPPLRFFRTPTFTMTRPVSPITRPESPSPRPSTLSSQSMFARQVSTAGSPRGASRKNKDEDDDFDVSEEDDGEFDHLDEEFDDSDVEDFSDEDENPKGKTKASPRKW</sequence>
<keyword evidence="3" id="KW-1185">Reference proteome</keyword>
<feature type="compositionally biased region" description="Basic residues" evidence="1">
    <location>
        <begin position="111"/>
        <end position="120"/>
    </location>
</feature>
<protein>
    <submittedName>
        <fullName evidence="2">Uncharacterized protein</fullName>
    </submittedName>
</protein>
<dbReference type="Proteomes" id="UP001386955">
    <property type="component" value="Unassembled WGS sequence"/>
</dbReference>
<reference evidence="2 3" key="1">
    <citation type="submission" date="2024-01" db="EMBL/GenBank/DDBJ databases">
        <title>The genomes of 5 underutilized Papilionoideae crops provide insights into root nodulation and disease resistanc.</title>
        <authorList>
            <person name="Jiang F."/>
        </authorList>
    </citation>
    <scope>NUCLEOTIDE SEQUENCE [LARGE SCALE GENOMIC DNA]</scope>
    <source>
        <strain evidence="2">DUOXIRENSHENG_FW03</strain>
        <tissue evidence="2">Leaves</tissue>
    </source>
</reference>
<feature type="compositionally biased region" description="Acidic residues" evidence="1">
    <location>
        <begin position="73"/>
        <end position="107"/>
    </location>
</feature>